<name>A0A481YV05_9VIRU</name>
<dbReference type="PANTHER" id="PTHR12521:SF0">
    <property type="entry name" value="ADP-RIBOSE GLYCOHYDROLASE OARD1"/>
    <property type="match status" value="1"/>
</dbReference>
<dbReference type="Gene3D" id="3.40.220.10">
    <property type="entry name" value="Leucine Aminopeptidase, subunit E, domain 1"/>
    <property type="match status" value="1"/>
</dbReference>
<reference evidence="2" key="1">
    <citation type="journal article" date="2019" name="MBio">
        <title>Virus Genomes from Deep Sea Sediments Expand the Ocean Megavirome and Support Independent Origins of Viral Gigantism.</title>
        <authorList>
            <person name="Backstrom D."/>
            <person name="Yutin N."/>
            <person name="Jorgensen S.L."/>
            <person name="Dharamshi J."/>
            <person name="Homa F."/>
            <person name="Zaremba-Niedwiedzka K."/>
            <person name="Spang A."/>
            <person name="Wolf Y.I."/>
            <person name="Koonin E.V."/>
            <person name="Ettema T.J."/>
        </authorList>
    </citation>
    <scope>NUCLEOTIDE SEQUENCE</scope>
</reference>
<sequence>MDQGSSFAEEILGSRTLKEFAESLERPEQLRRLLEENKDVVEDTKKKYRLVMGDKPRRRGQREEGILAVCLFLTLKEKFLPLQKKKAAITIQRAWRGWQGRKIARAVKSAWYAPGGPGALRAEARFNNSVSCLKAAGAPSNMEPYHLPSVDGDLLRLFALGRFDVIVHGCNCFHKMGAGIAKQIAAAHPEAVAVDRRTGHGDRGKLGTYSVAAVAGSLDHPPRDLYIVNAYTQYYYRGKCNTDYRAVQDVFRRIASDFRGLSVGIPKIGAGLGGGDWPTIEGIIAAETAGRVDVTVVQYKPN</sequence>
<dbReference type="InterPro" id="IPR000048">
    <property type="entry name" value="IQ_motif_EF-hand-BS"/>
</dbReference>
<evidence type="ECO:0000313" key="2">
    <source>
        <dbReference type="EMBL" id="QBK86929.1"/>
    </source>
</evidence>
<protein>
    <submittedName>
        <fullName evidence="2">SNF2 subfamily protein</fullName>
    </submittedName>
</protein>
<dbReference type="InterPro" id="IPR043472">
    <property type="entry name" value="Macro_dom-like"/>
</dbReference>
<proteinExistence type="predicted"/>
<organism evidence="2">
    <name type="scientific">Marseillevirus LCMAC103</name>
    <dbReference type="NCBI Taxonomy" id="2506604"/>
    <lineage>
        <taxon>Viruses</taxon>
        <taxon>Varidnaviria</taxon>
        <taxon>Bamfordvirae</taxon>
        <taxon>Nucleocytoviricota</taxon>
        <taxon>Megaviricetes</taxon>
        <taxon>Pimascovirales</taxon>
        <taxon>Pimascovirales incertae sedis</taxon>
        <taxon>Marseilleviridae</taxon>
    </lineage>
</organism>
<dbReference type="EMBL" id="MK500338">
    <property type="protein sequence ID" value="QBK86929.1"/>
    <property type="molecule type" value="Genomic_DNA"/>
</dbReference>
<dbReference type="CDD" id="cd23767">
    <property type="entry name" value="IQCD"/>
    <property type="match status" value="1"/>
</dbReference>
<dbReference type="InterPro" id="IPR050892">
    <property type="entry name" value="ADP-ribose_metab_enzymes"/>
</dbReference>
<dbReference type="PROSITE" id="PS50096">
    <property type="entry name" value="IQ"/>
    <property type="match status" value="1"/>
</dbReference>
<dbReference type="GO" id="GO:0140291">
    <property type="term" value="P:peptidyl-glutamate ADP-deribosylation"/>
    <property type="evidence" value="ECO:0007669"/>
    <property type="project" value="TreeGrafter"/>
</dbReference>
<feature type="domain" description="Macro" evidence="1">
    <location>
        <begin position="134"/>
        <end position="302"/>
    </location>
</feature>
<dbReference type="PROSITE" id="PS51154">
    <property type="entry name" value="MACRO"/>
    <property type="match status" value="1"/>
</dbReference>
<accession>A0A481YV05</accession>
<dbReference type="Pfam" id="PF01661">
    <property type="entry name" value="Macro"/>
    <property type="match status" value="1"/>
</dbReference>
<dbReference type="Gene3D" id="1.20.5.190">
    <property type="match status" value="1"/>
</dbReference>
<dbReference type="SMART" id="SM00015">
    <property type="entry name" value="IQ"/>
    <property type="match status" value="1"/>
</dbReference>
<evidence type="ECO:0000259" key="1">
    <source>
        <dbReference type="PROSITE" id="PS51154"/>
    </source>
</evidence>
<dbReference type="SMART" id="SM00506">
    <property type="entry name" value="A1pp"/>
    <property type="match status" value="1"/>
</dbReference>
<dbReference type="SUPFAM" id="SSF52949">
    <property type="entry name" value="Macro domain-like"/>
    <property type="match status" value="1"/>
</dbReference>
<dbReference type="InterPro" id="IPR002589">
    <property type="entry name" value="Macro_dom"/>
</dbReference>
<gene>
    <name evidence="2" type="ORF">LCMAC103_02690</name>
</gene>
<dbReference type="PANTHER" id="PTHR12521">
    <property type="entry name" value="PROTEIN C6ORF130"/>
    <property type="match status" value="1"/>
</dbReference>